<dbReference type="AlphaFoldDB" id="A0A8X6JF21"/>
<dbReference type="InterPro" id="IPR001496">
    <property type="entry name" value="SOCS_box"/>
</dbReference>
<dbReference type="SMART" id="SM00969">
    <property type="entry name" value="SOCS_box"/>
    <property type="match status" value="1"/>
</dbReference>
<proteinExistence type="predicted"/>
<dbReference type="PROSITE" id="PS50225">
    <property type="entry name" value="SOCS"/>
    <property type="match status" value="1"/>
</dbReference>
<protein>
    <submittedName>
        <fullName evidence="2">SOCS box domain-containing protein</fullName>
    </submittedName>
</protein>
<evidence type="ECO:0000313" key="2">
    <source>
        <dbReference type="EMBL" id="GFS65367.1"/>
    </source>
</evidence>
<dbReference type="CDD" id="cd03716">
    <property type="entry name" value="SOCS_ASB_like"/>
    <property type="match status" value="1"/>
</dbReference>
<organism evidence="2 3">
    <name type="scientific">Trichonephila inaurata madagascariensis</name>
    <dbReference type="NCBI Taxonomy" id="2747483"/>
    <lineage>
        <taxon>Eukaryota</taxon>
        <taxon>Metazoa</taxon>
        <taxon>Ecdysozoa</taxon>
        <taxon>Arthropoda</taxon>
        <taxon>Chelicerata</taxon>
        <taxon>Arachnida</taxon>
        <taxon>Araneae</taxon>
        <taxon>Araneomorphae</taxon>
        <taxon>Entelegynae</taxon>
        <taxon>Araneoidea</taxon>
        <taxon>Nephilidae</taxon>
        <taxon>Trichonephila</taxon>
        <taxon>Trichonephila inaurata</taxon>
    </lineage>
</organism>
<dbReference type="GO" id="GO:0035556">
    <property type="term" value="P:intracellular signal transduction"/>
    <property type="evidence" value="ECO:0007669"/>
    <property type="project" value="InterPro"/>
</dbReference>
<feature type="domain" description="SOCS box" evidence="1">
    <location>
        <begin position="385"/>
        <end position="424"/>
    </location>
</feature>
<dbReference type="FunFam" id="1.10.750.20:FF:000001">
    <property type="entry name" value="Ankyrin repeat and SOCS box containing 1"/>
    <property type="match status" value="1"/>
</dbReference>
<keyword evidence="3" id="KW-1185">Reference proteome</keyword>
<dbReference type="OrthoDB" id="6425080at2759"/>
<dbReference type="Proteomes" id="UP000886998">
    <property type="component" value="Unassembled WGS sequence"/>
</dbReference>
<accession>A0A8X6JF21</accession>
<dbReference type="EMBL" id="BMAV01028138">
    <property type="protein sequence ID" value="GFS65367.1"/>
    <property type="molecule type" value="Genomic_DNA"/>
</dbReference>
<reference evidence="2" key="1">
    <citation type="submission" date="2020-08" db="EMBL/GenBank/DDBJ databases">
        <title>Multicomponent nature underlies the extraordinary mechanical properties of spider dragline silk.</title>
        <authorList>
            <person name="Kono N."/>
            <person name="Nakamura H."/>
            <person name="Mori M."/>
            <person name="Yoshida Y."/>
            <person name="Ohtoshi R."/>
            <person name="Malay A.D."/>
            <person name="Moran D.A.P."/>
            <person name="Tomita M."/>
            <person name="Numata K."/>
            <person name="Arakawa K."/>
        </authorList>
    </citation>
    <scope>NUCLEOTIDE SEQUENCE</scope>
</reference>
<dbReference type="InterPro" id="IPR036036">
    <property type="entry name" value="SOCS_box-like_dom_sf"/>
</dbReference>
<evidence type="ECO:0000259" key="1">
    <source>
        <dbReference type="PROSITE" id="PS50225"/>
    </source>
</evidence>
<sequence>MFRFKFTKCFSFKPVKPERRTRRRLDVSYLPFFSNSQDIEFKQVNLNSAADEVRYSFIVHKSVTCLDLSVGEYRNREKLCYTMCAYKNKILSRRYILYKYHLDVTNSLDDNVSKFNESIYKICSHNECFYLNEVSIVDKSVYNIEFMSYVKEAIQKSNHKIRSVMRFIKFLNVQKGDLVTIYYDFLELMAEEREDSELVYKFLQIEPLFLNELFFYNYKPHLVDFVLYHATRLKRRLLDEVRIDWRPSLFIGSLECLSLLIKYGYNYPFFREQYLLCFKGAIEYYIREHRGSDVNLAGNSFSSKRRRYLFLHTVFFLLCNDSIQSTESKELVYLFWESIPDAFFTRNELNHACDKHHFMEPERSILIQNYESKVSSSKSMETPIPRSLVHLCRCSIRECMGSNFELPFGVDSLLIPEDFKKYLRLEIPYESEST</sequence>
<dbReference type="Pfam" id="PF07525">
    <property type="entry name" value="SOCS_box"/>
    <property type="match status" value="1"/>
</dbReference>
<evidence type="ECO:0000313" key="3">
    <source>
        <dbReference type="Proteomes" id="UP000886998"/>
    </source>
</evidence>
<gene>
    <name evidence="2" type="primary">NCL1_41151</name>
    <name evidence="2" type="ORF">TNIN_360231</name>
</gene>
<name>A0A8X6JF21_9ARAC</name>
<dbReference type="SUPFAM" id="SSF158235">
    <property type="entry name" value="SOCS box-like"/>
    <property type="match status" value="1"/>
</dbReference>
<dbReference type="Gene3D" id="1.10.750.20">
    <property type="entry name" value="SOCS box"/>
    <property type="match status" value="1"/>
</dbReference>
<comment type="caution">
    <text evidence="2">The sequence shown here is derived from an EMBL/GenBank/DDBJ whole genome shotgun (WGS) entry which is preliminary data.</text>
</comment>